<evidence type="ECO:0000256" key="8">
    <source>
        <dbReference type="ARBA" id="ARBA00022679"/>
    </source>
</evidence>
<dbReference type="InterPro" id="IPR027790">
    <property type="entry name" value="AdoMet_synthase_2_family"/>
</dbReference>
<feature type="binding site" evidence="14">
    <location>
        <begin position="140"/>
        <end position="145"/>
    </location>
    <ligand>
        <name>ATP</name>
        <dbReference type="ChEBI" id="CHEBI:30616"/>
    </ligand>
</feature>
<keyword evidence="7 14" id="KW-0554">One-carbon metabolism</keyword>
<dbReference type="Proteomes" id="UP000826254">
    <property type="component" value="Chromosome"/>
</dbReference>
<keyword evidence="16" id="KW-1185">Reference proteome</keyword>
<dbReference type="GO" id="GO:0000287">
    <property type="term" value="F:magnesium ion binding"/>
    <property type="evidence" value="ECO:0007669"/>
    <property type="project" value="UniProtKB-UniRule"/>
</dbReference>
<dbReference type="PANTHER" id="PTHR36697:SF1">
    <property type="entry name" value="S-ADENOSYLMETHIONINE SYNTHASE"/>
    <property type="match status" value="1"/>
</dbReference>
<dbReference type="PANTHER" id="PTHR36697">
    <property type="entry name" value="S-ADENOSYLMETHIONINE SYNTHASE"/>
    <property type="match status" value="1"/>
</dbReference>
<dbReference type="GO" id="GO:0006556">
    <property type="term" value="P:S-adenosylmethionine biosynthetic process"/>
    <property type="evidence" value="ECO:0007669"/>
    <property type="project" value="UniProtKB-UniRule"/>
</dbReference>
<evidence type="ECO:0000256" key="4">
    <source>
        <dbReference type="ARBA" id="ARBA00009691"/>
    </source>
</evidence>
<evidence type="ECO:0000256" key="1">
    <source>
        <dbReference type="ARBA" id="ARBA00001946"/>
    </source>
</evidence>
<evidence type="ECO:0000256" key="12">
    <source>
        <dbReference type="ARBA" id="ARBA00032151"/>
    </source>
</evidence>
<evidence type="ECO:0000256" key="13">
    <source>
        <dbReference type="ARBA" id="ARBA00048344"/>
    </source>
</evidence>
<dbReference type="GO" id="GO:0004478">
    <property type="term" value="F:methionine adenosyltransferase activity"/>
    <property type="evidence" value="ECO:0007669"/>
    <property type="project" value="UniProtKB-UniRule"/>
</dbReference>
<evidence type="ECO:0000256" key="9">
    <source>
        <dbReference type="ARBA" id="ARBA00022741"/>
    </source>
</evidence>
<comment type="cofactor">
    <cofactor evidence="1 14">
        <name>Mg(2+)</name>
        <dbReference type="ChEBI" id="CHEBI:18420"/>
    </cofactor>
</comment>
<evidence type="ECO:0000256" key="7">
    <source>
        <dbReference type="ARBA" id="ARBA00022563"/>
    </source>
</evidence>
<evidence type="ECO:0000313" key="15">
    <source>
        <dbReference type="EMBL" id="QZP38380.1"/>
    </source>
</evidence>
<evidence type="ECO:0000256" key="11">
    <source>
        <dbReference type="ARBA" id="ARBA00022842"/>
    </source>
</evidence>
<gene>
    <name evidence="14" type="primary">mat</name>
    <name evidence="15" type="ORF">K6T50_04360</name>
</gene>
<dbReference type="KEGG" id="hmp:K6T50_04360"/>
<comment type="catalytic activity">
    <reaction evidence="13 14">
        <text>L-methionine + ATP + H2O = S-adenosyl-L-methionine + phosphate + diphosphate</text>
        <dbReference type="Rhea" id="RHEA:21080"/>
        <dbReference type="ChEBI" id="CHEBI:15377"/>
        <dbReference type="ChEBI" id="CHEBI:30616"/>
        <dbReference type="ChEBI" id="CHEBI:33019"/>
        <dbReference type="ChEBI" id="CHEBI:43474"/>
        <dbReference type="ChEBI" id="CHEBI:57844"/>
        <dbReference type="ChEBI" id="CHEBI:59789"/>
        <dbReference type="EC" id="2.5.1.6"/>
    </reaction>
</comment>
<sequence>MRNIQVSELDRRAVEDQEVEIVERKGIGHPDSICDGIAEAVSRGLSQLYLDRVGHVLHYNTDETQLVAGNAAPSYGGGEVVDPIYVLIVGRATKEYETDDGRELTLPVGRVALESARAYLREALPELEVGTDIVVDVKLGEGSGDLQDVFGEDGAQVPMANDTSFGVGHAPLTETERIVLEAERELNGAYGADHPEIGQDIKIMGKREGDTIDITVAAAMVDAYIDDIDEYREATERVEAFVTGLAEEHTDREVHVEVNTADDLEEGSIYLTTTGTSAEQGDDGSVGRGNRANGLITPNRPMSMEATSGKNPVNHIGKIYNLLSTDIAEAVVEEVDGIRDLQVRLLSQIGRPIDQPHVADAQVVTEESVAVADIEEEATAIIDERLANVTDVTRRVIDGEITTF</sequence>
<evidence type="ECO:0000256" key="14">
    <source>
        <dbReference type="HAMAP-Rule" id="MF_00136"/>
    </source>
</evidence>
<dbReference type="EMBL" id="CP081958">
    <property type="protein sequence ID" value="QZP38380.1"/>
    <property type="molecule type" value="Genomic_DNA"/>
</dbReference>
<dbReference type="HAMAP" id="MF_00136">
    <property type="entry name" value="S_AdoMet_synth2"/>
    <property type="match status" value="1"/>
</dbReference>
<keyword evidence="11 14" id="KW-0460">Magnesium</keyword>
<reference evidence="15 16" key="1">
    <citation type="journal article" date="2021" name="Int. J. Syst. Evol. Microbiol.">
        <title>Halobaculum halophilum sp. nov. and Halobaculum salinum sp. nov., isolated from salt lake and saline soil.</title>
        <authorList>
            <person name="Cui H.L."/>
            <person name="Shi X.W."/>
            <person name="Yin X.M."/>
            <person name="Yang X.Y."/>
            <person name="Hou J."/>
            <person name="Zhu L."/>
        </authorList>
    </citation>
    <scope>NUCLEOTIDE SEQUENCE [LARGE SCALE GENOMIC DNA]</scope>
    <source>
        <strain evidence="15 16">NBRC 109044</strain>
    </source>
</reference>
<protein>
    <recommendedName>
        <fullName evidence="6 14">S-adenosylmethionine synthase</fullName>
        <shortName evidence="14">AdoMet synthase</shortName>
        <ecNumber evidence="5 14">2.5.1.6</ecNumber>
    </recommendedName>
    <alternativeName>
        <fullName evidence="12 14">Methionine adenosyltransferase</fullName>
    </alternativeName>
</protein>
<dbReference type="Gene3D" id="3.30.300.10">
    <property type="match status" value="1"/>
</dbReference>
<comment type="function">
    <text evidence="2 14">Catalyzes the formation of S-adenosylmethionine from methionine and ATP.</text>
</comment>
<accession>A0A8T8WEW1</accession>
<dbReference type="InterPro" id="IPR002795">
    <property type="entry name" value="S-AdoMet_synthetase_arc"/>
</dbReference>
<evidence type="ECO:0000256" key="5">
    <source>
        <dbReference type="ARBA" id="ARBA00012828"/>
    </source>
</evidence>
<keyword evidence="9 14" id="KW-0547">Nucleotide-binding</keyword>
<dbReference type="GeneID" id="67177348"/>
<dbReference type="AlphaFoldDB" id="A0A8T8WEW1"/>
<comment type="similarity">
    <text evidence="4 14">Belongs to the AdoMet synthase 2 family.</text>
</comment>
<dbReference type="RefSeq" id="WP_222608180.1">
    <property type="nucleotide sequence ID" value="NZ_CP081958.1"/>
</dbReference>
<dbReference type="NCBIfam" id="NF003364">
    <property type="entry name" value="PRK04439.1-3"/>
    <property type="match status" value="1"/>
</dbReference>
<dbReference type="EC" id="2.5.1.6" evidence="5 14"/>
<proteinExistence type="inferred from homology"/>
<organism evidence="15 16">
    <name type="scientific">Halobaculum magnesiiphilum</name>
    <dbReference type="NCBI Taxonomy" id="1017351"/>
    <lineage>
        <taxon>Archaea</taxon>
        <taxon>Methanobacteriati</taxon>
        <taxon>Methanobacteriota</taxon>
        <taxon>Stenosarchaea group</taxon>
        <taxon>Halobacteria</taxon>
        <taxon>Halobacteriales</taxon>
        <taxon>Haloferacaceae</taxon>
        <taxon>Halobaculum</taxon>
    </lineage>
</organism>
<dbReference type="InterPro" id="IPR042544">
    <property type="entry name" value="AdoMet_synthase_3"/>
</dbReference>
<dbReference type="GO" id="GO:0006730">
    <property type="term" value="P:one-carbon metabolic process"/>
    <property type="evidence" value="ECO:0007669"/>
    <property type="project" value="UniProtKB-KW"/>
</dbReference>
<evidence type="ECO:0000256" key="3">
    <source>
        <dbReference type="ARBA" id="ARBA00005224"/>
    </source>
</evidence>
<dbReference type="NCBIfam" id="NF003366">
    <property type="entry name" value="PRK04439.1-5"/>
    <property type="match status" value="1"/>
</dbReference>
<dbReference type="GO" id="GO:0005524">
    <property type="term" value="F:ATP binding"/>
    <property type="evidence" value="ECO:0007669"/>
    <property type="project" value="UniProtKB-UniRule"/>
</dbReference>
<dbReference type="Pfam" id="PF01941">
    <property type="entry name" value="AdoMet_Synthase"/>
    <property type="match status" value="1"/>
</dbReference>
<name>A0A8T8WEW1_9EURY</name>
<keyword evidence="10 14" id="KW-0067">ATP-binding</keyword>
<evidence type="ECO:0000313" key="16">
    <source>
        <dbReference type="Proteomes" id="UP000826254"/>
    </source>
</evidence>
<comment type="pathway">
    <text evidence="3 14">Amino-acid biosynthesis; S-adenosyl-L-methionine biosynthesis; S-adenosyl-L-methionine from L-methionine: step 1/1.</text>
</comment>
<evidence type="ECO:0000256" key="10">
    <source>
        <dbReference type="ARBA" id="ARBA00022840"/>
    </source>
</evidence>
<evidence type="ECO:0000256" key="6">
    <source>
        <dbReference type="ARBA" id="ARBA00020319"/>
    </source>
</evidence>
<dbReference type="Gene3D" id="3.30.300.280">
    <property type="entry name" value="S-adenosylmethionine synthetase, C-terminal domain"/>
    <property type="match status" value="2"/>
</dbReference>
<evidence type="ECO:0000256" key="2">
    <source>
        <dbReference type="ARBA" id="ARBA00003775"/>
    </source>
</evidence>
<keyword evidence="8 14" id="KW-0808">Transferase</keyword>